<keyword evidence="3" id="KW-1185">Reference proteome</keyword>
<dbReference type="AlphaFoldDB" id="A0A6I6IRM6"/>
<dbReference type="RefSeq" id="WP_157706849.1">
    <property type="nucleotide sequence ID" value="NZ_CP034348.1"/>
</dbReference>
<dbReference type="InterPro" id="IPR046705">
    <property type="entry name" value="DUF6778"/>
</dbReference>
<organism evidence="2 3">
    <name type="scientific">Roseovarius faecimaris</name>
    <dbReference type="NCBI Taxonomy" id="2494550"/>
    <lineage>
        <taxon>Bacteria</taxon>
        <taxon>Pseudomonadati</taxon>
        <taxon>Pseudomonadota</taxon>
        <taxon>Alphaproteobacteria</taxon>
        <taxon>Rhodobacterales</taxon>
        <taxon>Roseobacteraceae</taxon>
        <taxon>Roseovarius</taxon>
    </lineage>
</organism>
<dbReference type="EMBL" id="CP034348">
    <property type="protein sequence ID" value="QGX98217.1"/>
    <property type="molecule type" value="Genomic_DNA"/>
</dbReference>
<proteinExistence type="predicted"/>
<dbReference type="PROSITE" id="PS51257">
    <property type="entry name" value="PROKAR_LIPOPROTEIN"/>
    <property type="match status" value="1"/>
</dbReference>
<dbReference type="Proteomes" id="UP000428330">
    <property type="component" value="Chromosome"/>
</dbReference>
<dbReference type="OrthoDB" id="7836640at2"/>
<accession>A0A6I6IRM6</accession>
<feature type="signal peptide" evidence="1">
    <location>
        <begin position="1"/>
        <end position="20"/>
    </location>
</feature>
<evidence type="ECO:0000256" key="1">
    <source>
        <dbReference type="SAM" id="SignalP"/>
    </source>
</evidence>
<feature type="chain" id="PRO_5026329671" description="Lipoprotein" evidence="1">
    <location>
        <begin position="21"/>
        <end position="208"/>
    </location>
</feature>
<gene>
    <name evidence="2" type="ORF">EI983_07950</name>
</gene>
<keyword evidence="1" id="KW-0732">Signal</keyword>
<evidence type="ECO:0008006" key="4">
    <source>
        <dbReference type="Google" id="ProtNLM"/>
    </source>
</evidence>
<dbReference type="KEGG" id="rom:EI983_07950"/>
<dbReference type="Pfam" id="PF20569">
    <property type="entry name" value="DUF6778"/>
    <property type="match status" value="1"/>
</dbReference>
<evidence type="ECO:0000313" key="2">
    <source>
        <dbReference type="EMBL" id="QGX98217.1"/>
    </source>
</evidence>
<evidence type="ECO:0000313" key="3">
    <source>
        <dbReference type="Proteomes" id="UP000428330"/>
    </source>
</evidence>
<reference evidence="3" key="1">
    <citation type="submission" date="2018-12" db="EMBL/GenBank/DDBJ databases">
        <title>Complete genome sequence of Roseovarius sp. MME-070.</title>
        <authorList>
            <person name="Nam Y.-D."/>
            <person name="Kang J."/>
            <person name="Chung W.-H."/>
            <person name="Park Y.S."/>
        </authorList>
    </citation>
    <scope>NUCLEOTIDE SEQUENCE [LARGE SCALE GENOMIC DNA]</scope>
    <source>
        <strain evidence="3">MME-070</strain>
    </source>
</reference>
<protein>
    <recommendedName>
        <fullName evidence="4">Lipoprotein</fullName>
    </recommendedName>
</protein>
<sequence length="208" mass="22199">MKYVRLIAAVAAAASLSACATVETATRNAPLVPEAVQPVSAALSIAAVNVTVPYSLRASEANSYYPMGDIVWRGEPLADRHQQVKAIFEDGLSKAAAKTQGSVPVQVNIEVSRFHALTEKARYTVGGRHELQFTMFLSNPETGQAYTKPRQIVTNIKAFGGARAIAAERNGITQRLRITDHIGEVVATELAEAGAEIAANSYVFASVE</sequence>
<name>A0A6I6IRM6_9RHOB</name>